<evidence type="ECO:0000313" key="2">
    <source>
        <dbReference type="Proteomes" id="UP000308365"/>
    </source>
</evidence>
<organism evidence="1 2">
    <name type="scientific">Monodon monoceros</name>
    <name type="common">Narwhal</name>
    <name type="synonym">Ceratodon monodon</name>
    <dbReference type="NCBI Taxonomy" id="40151"/>
    <lineage>
        <taxon>Eukaryota</taxon>
        <taxon>Metazoa</taxon>
        <taxon>Chordata</taxon>
        <taxon>Craniata</taxon>
        <taxon>Vertebrata</taxon>
        <taxon>Euteleostomi</taxon>
        <taxon>Mammalia</taxon>
        <taxon>Eutheria</taxon>
        <taxon>Laurasiatheria</taxon>
        <taxon>Artiodactyla</taxon>
        <taxon>Whippomorpha</taxon>
        <taxon>Cetacea</taxon>
        <taxon>Odontoceti</taxon>
        <taxon>Monodontidae</taxon>
        <taxon>Monodon</taxon>
    </lineage>
</organism>
<reference evidence="2" key="1">
    <citation type="journal article" date="2019" name="IScience">
        <title>Narwhal Genome Reveals Long-Term Low Genetic Diversity despite Current Large Abundance Size.</title>
        <authorList>
            <person name="Westbury M.V."/>
            <person name="Petersen B."/>
            <person name="Garde E."/>
            <person name="Heide-Jorgensen M.P."/>
            <person name="Lorenzen E.D."/>
        </authorList>
    </citation>
    <scope>NUCLEOTIDE SEQUENCE [LARGE SCALE GENOMIC DNA]</scope>
</reference>
<accession>A0A4U1EQ21</accession>
<dbReference type="EMBL" id="RWIC01000957">
    <property type="protein sequence ID" value="TKC38664.1"/>
    <property type="molecule type" value="Genomic_DNA"/>
</dbReference>
<gene>
    <name evidence="1" type="ORF">EI555_002625</name>
</gene>
<name>A0A4U1EQ21_MONMO</name>
<proteinExistence type="predicted"/>
<dbReference type="Proteomes" id="UP000308365">
    <property type="component" value="Unassembled WGS sequence"/>
</dbReference>
<feature type="non-terminal residue" evidence="1">
    <location>
        <position position="1"/>
    </location>
</feature>
<dbReference type="AlphaFoldDB" id="A0A4U1EQ21"/>
<evidence type="ECO:0000313" key="1">
    <source>
        <dbReference type="EMBL" id="TKC38664.1"/>
    </source>
</evidence>
<protein>
    <submittedName>
        <fullName evidence="1">Uncharacterized protein</fullName>
    </submittedName>
</protein>
<comment type="caution">
    <text evidence="1">The sequence shown here is derived from an EMBL/GenBank/DDBJ whole genome shotgun (WGS) entry which is preliminary data.</text>
</comment>
<sequence>ESEAQEEIAPGDGKYCLEPLPKAPLQTQHLGYFGQPSKFPWIHFSTTYEECDYYMTTTHQISFQNPPLGQSMFPVHVQGRKIALIMHPVYMEYINQYQSDFQGPGWNQVLKLDRDKSSQGIKRVTRTQLHPDRVEGHRSWLADHYASTSEAELAEAGDAFLGGKSAAKSDRDTVTRISYLLPPQSLEERVKAKYPSSTFRVFTAKLQAETASKQFFQDCGTQPRVCRGDAHHRGYEKALGRGSQAPTETQTTTRTSYMPLFSERVNLCKPKVNSIECEANTLSLLSRGKYSGTKERLSHYQIQ</sequence>